<evidence type="ECO:0000259" key="6">
    <source>
        <dbReference type="SMART" id="SM00041"/>
    </source>
</evidence>
<evidence type="ECO:0000256" key="3">
    <source>
        <dbReference type="ARBA" id="ARBA00022729"/>
    </source>
</evidence>
<name>A0A0N4VBS1_ENTVE</name>
<dbReference type="GO" id="GO:0038098">
    <property type="term" value="P:sequestering of BMP from receptor via BMP binding"/>
    <property type="evidence" value="ECO:0007669"/>
    <property type="project" value="TreeGrafter"/>
</dbReference>
<dbReference type="GO" id="GO:0009887">
    <property type="term" value="P:animal organ morphogenesis"/>
    <property type="evidence" value="ECO:0007669"/>
    <property type="project" value="TreeGrafter"/>
</dbReference>
<evidence type="ECO:0000256" key="4">
    <source>
        <dbReference type="ARBA" id="ARBA00023157"/>
    </source>
</evidence>
<dbReference type="Pfam" id="PF03045">
    <property type="entry name" value="DAN"/>
    <property type="match status" value="1"/>
</dbReference>
<organism evidence="9">
    <name type="scientific">Enterobius vermicularis</name>
    <name type="common">Human pinworm</name>
    <dbReference type="NCBI Taxonomy" id="51028"/>
    <lineage>
        <taxon>Eukaryota</taxon>
        <taxon>Metazoa</taxon>
        <taxon>Ecdysozoa</taxon>
        <taxon>Nematoda</taxon>
        <taxon>Chromadorea</taxon>
        <taxon>Rhabditida</taxon>
        <taxon>Spirurina</taxon>
        <taxon>Oxyuridomorpha</taxon>
        <taxon>Oxyuroidea</taxon>
        <taxon>Oxyuridae</taxon>
        <taxon>Enterobius</taxon>
    </lineage>
</organism>
<feature type="region of interest" description="Disordered" evidence="5">
    <location>
        <begin position="46"/>
        <end position="66"/>
    </location>
</feature>
<gene>
    <name evidence="7" type="ORF">EVEC_LOCUS7474</name>
</gene>
<keyword evidence="3" id="KW-0732">Signal</keyword>
<sequence length="203" mass="23601">MIRYVEYVFDNTTIIKQRPPDTFLNLQSESVIEPPLMNPQQKRIKWMERKTKGKKRKKEKKGGKTIPSAKEALSLARYEINLGSVENMKHRNNCKAQQFKQRIRMDGCITKTITNKFCHGTCLSFFIPRLRPRKLKLRSIFHSCSACAPSEYDLVNVKLECPELDTKSVVRQVYKIKKCSCKSVEVDVTMPTDNESLSEMTYK</sequence>
<dbReference type="AlphaFoldDB" id="A0A0N4VBS1"/>
<dbReference type="GO" id="GO:0036122">
    <property type="term" value="F:BMP binding"/>
    <property type="evidence" value="ECO:0007669"/>
    <property type="project" value="TreeGrafter"/>
</dbReference>
<dbReference type="InterPro" id="IPR029034">
    <property type="entry name" value="Cystine-knot_cytokine"/>
</dbReference>
<reference evidence="7 8" key="2">
    <citation type="submission" date="2018-10" db="EMBL/GenBank/DDBJ databases">
        <authorList>
            <consortium name="Pathogen Informatics"/>
        </authorList>
    </citation>
    <scope>NUCLEOTIDE SEQUENCE [LARGE SCALE GENOMIC DNA]</scope>
</reference>
<dbReference type="InterPro" id="IPR004133">
    <property type="entry name" value="DAN_dom"/>
</dbReference>
<evidence type="ECO:0000256" key="5">
    <source>
        <dbReference type="SAM" id="MobiDB-lite"/>
    </source>
</evidence>
<evidence type="ECO:0000256" key="1">
    <source>
        <dbReference type="ARBA" id="ARBA00004613"/>
    </source>
</evidence>
<dbReference type="GO" id="GO:0048018">
    <property type="term" value="F:receptor ligand activity"/>
    <property type="evidence" value="ECO:0007669"/>
    <property type="project" value="TreeGrafter"/>
</dbReference>
<comment type="subcellular location">
    <subcellularLocation>
        <location evidence="1">Secreted</location>
    </subcellularLocation>
</comment>
<evidence type="ECO:0000313" key="8">
    <source>
        <dbReference type="Proteomes" id="UP000274131"/>
    </source>
</evidence>
<keyword evidence="2" id="KW-0964">Secreted</keyword>
<dbReference type="OrthoDB" id="10061784at2759"/>
<dbReference type="SMART" id="SM00041">
    <property type="entry name" value="CT"/>
    <property type="match status" value="1"/>
</dbReference>
<evidence type="ECO:0000313" key="7">
    <source>
        <dbReference type="EMBL" id="VDD92723.1"/>
    </source>
</evidence>
<evidence type="ECO:0000313" key="9">
    <source>
        <dbReference type="WBParaSite" id="EVEC_0000799001-mRNA-1"/>
    </source>
</evidence>
<dbReference type="GO" id="GO:0005615">
    <property type="term" value="C:extracellular space"/>
    <property type="evidence" value="ECO:0007669"/>
    <property type="project" value="TreeGrafter"/>
</dbReference>
<dbReference type="EMBL" id="UXUI01008938">
    <property type="protein sequence ID" value="VDD92723.1"/>
    <property type="molecule type" value="Genomic_DNA"/>
</dbReference>
<dbReference type="Gene3D" id="2.10.90.10">
    <property type="entry name" value="Cystine-knot cytokines"/>
    <property type="match status" value="1"/>
</dbReference>
<keyword evidence="8" id="KW-1185">Reference proteome</keyword>
<dbReference type="PANTHER" id="PTHR15283:SF4">
    <property type="entry name" value="BURSICON"/>
    <property type="match status" value="1"/>
</dbReference>
<dbReference type="Proteomes" id="UP000274131">
    <property type="component" value="Unassembled WGS sequence"/>
</dbReference>
<proteinExistence type="predicted"/>
<keyword evidence="4" id="KW-1015">Disulfide bond</keyword>
<evidence type="ECO:0000256" key="2">
    <source>
        <dbReference type="ARBA" id="ARBA00022525"/>
    </source>
</evidence>
<feature type="compositionally biased region" description="Basic residues" evidence="5">
    <location>
        <begin position="51"/>
        <end position="63"/>
    </location>
</feature>
<dbReference type="STRING" id="51028.A0A0N4VBS1"/>
<reference evidence="9" key="1">
    <citation type="submission" date="2017-02" db="UniProtKB">
        <authorList>
            <consortium name="WormBaseParasite"/>
        </authorList>
    </citation>
    <scope>IDENTIFICATION</scope>
</reference>
<dbReference type="PANTHER" id="PTHR15283">
    <property type="entry name" value="GREMLIN 1"/>
    <property type="match status" value="1"/>
</dbReference>
<feature type="domain" description="CTCK" evidence="6">
    <location>
        <begin position="96"/>
        <end position="186"/>
    </location>
</feature>
<protein>
    <submittedName>
        <fullName evidence="9">Bursicon</fullName>
    </submittedName>
</protein>
<accession>A0A0N4VBS1</accession>
<dbReference type="InterPro" id="IPR006207">
    <property type="entry name" value="Cys_knot_C"/>
</dbReference>
<dbReference type="WBParaSite" id="EVEC_0000799001-mRNA-1">
    <property type="protein sequence ID" value="EVEC_0000799001-mRNA-1"/>
    <property type="gene ID" value="EVEC_0000799001"/>
</dbReference>